<dbReference type="SMART" id="SM00421">
    <property type="entry name" value="HTH_LUXR"/>
    <property type="match status" value="1"/>
</dbReference>
<evidence type="ECO:0000256" key="3">
    <source>
        <dbReference type="ARBA" id="ARBA00023163"/>
    </source>
</evidence>
<dbReference type="GO" id="GO:0006355">
    <property type="term" value="P:regulation of DNA-templated transcription"/>
    <property type="evidence" value="ECO:0007669"/>
    <property type="project" value="InterPro"/>
</dbReference>
<keyword evidence="2" id="KW-0238">DNA-binding</keyword>
<dbReference type="InterPro" id="IPR000792">
    <property type="entry name" value="Tscrpt_reg_LuxR_C"/>
</dbReference>
<dbReference type="EMBL" id="WPIP01000031">
    <property type="protein sequence ID" value="MVM91100.1"/>
    <property type="molecule type" value="Genomic_DNA"/>
</dbReference>
<protein>
    <submittedName>
        <fullName evidence="5">LuxR family transcriptional regulator</fullName>
    </submittedName>
</protein>
<evidence type="ECO:0000313" key="6">
    <source>
        <dbReference type="Proteomes" id="UP000439424"/>
    </source>
</evidence>
<keyword evidence="1" id="KW-0805">Transcription regulation</keyword>
<evidence type="ECO:0000313" key="5">
    <source>
        <dbReference type="EMBL" id="MVM91100.1"/>
    </source>
</evidence>
<comment type="caution">
    <text evidence="5">The sequence shown here is derived from an EMBL/GenBank/DDBJ whole genome shotgun (WGS) entry which is preliminary data.</text>
</comment>
<dbReference type="RefSeq" id="WP_157010671.1">
    <property type="nucleotide sequence ID" value="NZ_CP076812.1"/>
</dbReference>
<sequence>MLIRSNYMKVFNELDEIYTSKSFEHLSLLTFLNKNVYESPMIYWNINTKNEISYDCSLGIDDNFIELYHLYYKDLDNLHPKKIGNYFLNHSNIVCELDYMNKSDYEKSTFYNEFLKKQDAYNIIQLHLTHKNKAFGIINFLKNKNKNNDYLSLSFLTKIISNHEFYKNNCKTINQYDLTKRECEVFKLLKDGFSYNEISSKLFISLNTTKTHSKNIFSKLNIQSRYDLKDF</sequence>
<dbReference type="PANTHER" id="PTHR44688">
    <property type="entry name" value="DNA-BINDING TRANSCRIPTIONAL ACTIVATOR DEVR_DOSR"/>
    <property type="match status" value="1"/>
</dbReference>
<proteinExistence type="predicted"/>
<dbReference type="Pfam" id="PF00196">
    <property type="entry name" value="GerE"/>
    <property type="match status" value="1"/>
</dbReference>
<evidence type="ECO:0000256" key="2">
    <source>
        <dbReference type="ARBA" id="ARBA00023125"/>
    </source>
</evidence>
<dbReference type="CDD" id="cd06170">
    <property type="entry name" value="LuxR_C_like"/>
    <property type="match status" value="1"/>
</dbReference>
<dbReference type="InterPro" id="IPR036388">
    <property type="entry name" value="WH-like_DNA-bd_sf"/>
</dbReference>
<dbReference type="GO" id="GO:0003677">
    <property type="term" value="F:DNA binding"/>
    <property type="evidence" value="ECO:0007669"/>
    <property type="project" value="UniProtKB-KW"/>
</dbReference>
<gene>
    <name evidence="5" type="ORF">GNY86_06165</name>
</gene>
<dbReference type="Gene3D" id="1.10.10.10">
    <property type="entry name" value="Winged helix-like DNA-binding domain superfamily/Winged helix DNA-binding domain"/>
    <property type="match status" value="1"/>
</dbReference>
<dbReference type="Proteomes" id="UP000439424">
    <property type="component" value="Unassembled WGS sequence"/>
</dbReference>
<dbReference type="PANTHER" id="PTHR44688:SF16">
    <property type="entry name" value="DNA-BINDING TRANSCRIPTIONAL ACTIVATOR DEVR_DOSR"/>
    <property type="match status" value="1"/>
</dbReference>
<dbReference type="InterPro" id="IPR016032">
    <property type="entry name" value="Sig_transdc_resp-reg_C-effctor"/>
</dbReference>
<evidence type="ECO:0000256" key="1">
    <source>
        <dbReference type="ARBA" id="ARBA00023015"/>
    </source>
</evidence>
<dbReference type="SUPFAM" id="SSF46894">
    <property type="entry name" value="C-terminal effector domain of the bipartite response regulators"/>
    <property type="match status" value="1"/>
</dbReference>
<dbReference type="AlphaFoldDB" id="A0A6I4HK13"/>
<keyword evidence="3" id="KW-0804">Transcription</keyword>
<feature type="domain" description="HTH luxR-type" evidence="4">
    <location>
        <begin position="171"/>
        <end position="231"/>
    </location>
</feature>
<reference evidence="5 6" key="1">
    <citation type="submission" date="2019-11" db="EMBL/GenBank/DDBJ databases">
        <title>Multidrug-resistant Acinetobacter baumannii moving toward extensively drug-resistant over fifteen years in South of Brazil.</title>
        <authorList>
            <person name="Fedrigo N.H."/>
            <person name="Cerdeira L."/>
            <person name="Fuga B."/>
            <person name="Marini P.V.B."/>
            <person name="Shinohara D.R."/>
            <person name="Carrara-Marroni F.E."/>
            <person name="Lincopan N."/>
            <person name="Tognim M.C.B."/>
        </authorList>
    </citation>
    <scope>NUCLEOTIDE SEQUENCE [LARGE SCALE GENOMIC DNA]</scope>
    <source>
        <strain evidence="5 6">Ac576</strain>
    </source>
</reference>
<accession>A0A6I4HK13</accession>
<organism evidence="5 6">
    <name type="scientific">Acinetobacter baumannii</name>
    <dbReference type="NCBI Taxonomy" id="470"/>
    <lineage>
        <taxon>Bacteria</taxon>
        <taxon>Pseudomonadati</taxon>
        <taxon>Pseudomonadota</taxon>
        <taxon>Gammaproteobacteria</taxon>
        <taxon>Moraxellales</taxon>
        <taxon>Moraxellaceae</taxon>
        <taxon>Acinetobacter</taxon>
        <taxon>Acinetobacter calcoaceticus/baumannii complex</taxon>
    </lineage>
</organism>
<evidence type="ECO:0000259" key="4">
    <source>
        <dbReference type="PROSITE" id="PS50043"/>
    </source>
</evidence>
<dbReference type="PROSITE" id="PS50043">
    <property type="entry name" value="HTH_LUXR_2"/>
    <property type="match status" value="1"/>
</dbReference>
<dbReference type="PRINTS" id="PR00038">
    <property type="entry name" value="HTHLUXR"/>
</dbReference>
<name>A0A6I4HK13_ACIBA</name>